<dbReference type="OrthoDB" id="28959at10239"/>
<reference evidence="1 2" key="1">
    <citation type="submission" date="2010-03" db="EMBL/GenBank/DDBJ databases">
        <title>The Genome Sequence of Cyanophage P-SSP9.</title>
        <authorList>
            <consortium name="The Broad Institute Genome Sequencing Platform"/>
            <person name="Henn M.R."/>
            <person name="Sullivan M.S."/>
            <person name="Osburne M.S."/>
            <person name="Levin J."/>
            <person name="Malboeuf C."/>
            <person name="Casali M."/>
            <person name="Russ C."/>
            <person name="Lennon N."/>
            <person name="Erlich R."/>
            <person name="Young S.K."/>
            <person name="Koehrsen M."/>
            <person name="Yandava C."/>
            <person name="Zeng Q."/>
            <person name="Alvarado L."/>
            <person name="Anderson S."/>
            <person name="Berlin A."/>
            <person name="Borenstein D."/>
            <person name="Chen Z."/>
            <person name="Engels R."/>
            <person name="Freedman E."/>
            <person name="Gellesch M."/>
            <person name="Goldberg J."/>
            <person name="Green L."/>
            <person name="Griggs A."/>
            <person name="Gujja S."/>
            <person name="Heiman D."/>
            <person name="Hepburn T."/>
            <person name="Howarth C."/>
            <person name="Jen D."/>
            <person name="Larson L."/>
            <person name="Lewis B."/>
            <person name="Mehta T."/>
            <person name="Park D."/>
            <person name="Pearson M."/>
            <person name="Roberts A."/>
            <person name="Ryan E."/>
            <person name="Saif S."/>
            <person name="Shea T."/>
            <person name="Shenoy N."/>
            <person name="Sisk P."/>
            <person name="Stolte C."/>
            <person name="Sykes S."/>
            <person name="Walk T."/>
            <person name="White J."/>
            <person name="Yu Q."/>
            <person name="Coleman M.L."/>
            <person name="Huang K.H."/>
            <person name="Weigele P.R."/>
            <person name="DeFrancesco A.S."/>
            <person name="Kern S.E."/>
            <person name="Thompson L.R."/>
            <person name="Fu R."/>
            <person name="Hombeck B."/>
            <person name="Chisholm S.W."/>
            <person name="Haas B."/>
            <person name="Nusbaum C."/>
            <person name="Galagan J."/>
            <person name="Birren B."/>
        </authorList>
    </citation>
    <scope>NUCLEOTIDE SEQUENCE [LARGE SCALE GENOMIC DNA]</scope>
    <source>
        <strain evidence="1 2">P-SSP9</strain>
    </source>
</reference>
<gene>
    <name evidence="1" type="ORF">CYYG_00042</name>
</gene>
<evidence type="ECO:0000313" key="2">
    <source>
        <dbReference type="Proteomes" id="UP000202740"/>
    </source>
</evidence>
<dbReference type="Proteomes" id="UP000202740">
    <property type="component" value="Segment"/>
</dbReference>
<sequence>MASELSVHEVFGGQDYLEKLLEELDSAFPQVTPNPDEPLSKIMYRSGQRSVVEYLIAKKTDV</sequence>
<dbReference type="GeneID" id="15013352"/>
<accession>M1U3C9</accession>
<keyword evidence="2" id="KW-1185">Reference proteome</keyword>
<dbReference type="EMBL" id="HQ316584">
    <property type="protein sequence ID" value="AGG54543.1"/>
    <property type="molecule type" value="Genomic_DNA"/>
</dbReference>
<proteinExistence type="predicted"/>
<dbReference type="RefSeq" id="YP_007676887.1">
    <property type="nucleotide sequence ID" value="NC_020872.1"/>
</dbReference>
<dbReference type="KEGG" id="vg:15013352"/>
<evidence type="ECO:0000313" key="1">
    <source>
        <dbReference type="EMBL" id="AGG54543.1"/>
    </source>
</evidence>
<protein>
    <submittedName>
        <fullName evidence="1">Uncharacterized protein</fullName>
    </submittedName>
</protein>
<organism evidence="1 2">
    <name type="scientific">Cyanophage SS120-1</name>
    <dbReference type="NCBI Taxonomy" id="616674"/>
    <lineage>
        <taxon>Viruses</taxon>
        <taxon>Duplodnaviria</taxon>
        <taxon>Heunggongvirae</taxon>
        <taxon>Uroviricota</taxon>
        <taxon>Caudoviricetes</taxon>
        <taxon>Autographivirales</taxon>
        <taxon>Banchanvirus</taxon>
        <taxon>Banchanvirus SS1201</taxon>
    </lineage>
</organism>
<name>M1U3C9_9CAUD</name>